<evidence type="ECO:0000259" key="6">
    <source>
        <dbReference type="PROSITE" id="PS50850"/>
    </source>
</evidence>
<dbReference type="EMBL" id="ML996092">
    <property type="protein sequence ID" value="KAF2148903.1"/>
    <property type="molecule type" value="Genomic_DNA"/>
</dbReference>
<dbReference type="Proteomes" id="UP000799439">
    <property type="component" value="Unassembled WGS sequence"/>
</dbReference>
<dbReference type="InterPro" id="IPR020846">
    <property type="entry name" value="MFS_dom"/>
</dbReference>
<protein>
    <submittedName>
        <fullName evidence="7">Serine/threonine kinase 16</fullName>
    </submittedName>
</protein>
<name>A0A9P4MD74_9PEZI</name>
<evidence type="ECO:0000256" key="4">
    <source>
        <dbReference type="ARBA" id="ARBA00023136"/>
    </source>
</evidence>
<feature type="transmembrane region" description="Helical" evidence="5">
    <location>
        <begin position="504"/>
        <end position="525"/>
    </location>
</feature>
<feature type="transmembrane region" description="Helical" evidence="5">
    <location>
        <begin position="101"/>
        <end position="124"/>
    </location>
</feature>
<evidence type="ECO:0000313" key="8">
    <source>
        <dbReference type="Proteomes" id="UP000799439"/>
    </source>
</evidence>
<evidence type="ECO:0000256" key="3">
    <source>
        <dbReference type="ARBA" id="ARBA00022989"/>
    </source>
</evidence>
<dbReference type="GO" id="GO:0016301">
    <property type="term" value="F:kinase activity"/>
    <property type="evidence" value="ECO:0007669"/>
    <property type="project" value="UniProtKB-KW"/>
</dbReference>
<dbReference type="GO" id="GO:0005886">
    <property type="term" value="C:plasma membrane"/>
    <property type="evidence" value="ECO:0007669"/>
    <property type="project" value="TreeGrafter"/>
</dbReference>
<feature type="transmembrane region" description="Helical" evidence="5">
    <location>
        <begin position="410"/>
        <end position="430"/>
    </location>
</feature>
<sequence>MGLGILEDKKLPHVPGTVILDDDAAYTEDTATAALKHGTGRNAHIVLNPQPSEDPNDPLNWPKWKKEMVIAVLCFGGMLNTATNGPFLNASYFSIAKQIDYSLTTVVLVSGYNLLIAGATGPFICAFSRKYGKRPVFLASTLFDIIGTALGEAKISYNYLLAARIIQGMSTSAFESLTVAAIGDMFFVHQRGSRVALINFILNTASSLASIICGVVYSHLGWKWLFHMFQIFLVVQFVIMFFCCPETTYIRDARYDLDTARDERFRELADVEEIYRHKHDKEGLERTDTTYTIPKKSFVQELAVFTGTYHHDWIFKDLFGPFLTLLNPAASYAVLCSGLLNAWYVGTAIIISGIFAGSPWQFGPAAVGYVGTGPFIGGLIASLITMFAGDPVIKILGRRNKGVYEPEFRLVFMALSAITCALGFFTFGWAMAHGKSAELCSFLWGVQMFGIIVGIWSTITYGLDAFRNLSSEMFIMNMLFKNFMFYALSNFANDWVEDKGPEQIMYVFGGTSVFLCALAVPVYVFGKRLRSWWSRHDLFVLLHMQKTGPVQELA</sequence>
<feature type="transmembrane region" description="Helical" evidence="5">
    <location>
        <begin position="195"/>
        <end position="218"/>
    </location>
</feature>
<dbReference type="InterPro" id="IPR036259">
    <property type="entry name" value="MFS_trans_sf"/>
</dbReference>
<keyword evidence="7" id="KW-0418">Kinase</keyword>
<comment type="caution">
    <text evidence="7">The sequence shown here is derived from an EMBL/GenBank/DDBJ whole genome shotgun (WGS) entry which is preliminary data.</text>
</comment>
<dbReference type="InterPro" id="IPR011701">
    <property type="entry name" value="MFS"/>
</dbReference>
<feature type="transmembrane region" description="Helical" evidence="5">
    <location>
        <begin position="442"/>
        <end position="462"/>
    </location>
</feature>
<keyword evidence="8" id="KW-1185">Reference proteome</keyword>
<dbReference type="PANTHER" id="PTHR23502:SF29">
    <property type="entry name" value="TRANSPORTER, PUTATIVE (AFU_ORTHOLOGUE AFUA_6G06680)-RELATED"/>
    <property type="match status" value="1"/>
</dbReference>
<evidence type="ECO:0000256" key="1">
    <source>
        <dbReference type="ARBA" id="ARBA00004141"/>
    </source>
</evidence>
<organism evidence="7 8">
    <name type="scientific">Myriangium duriaei CBS 260.36</name>
    <dbReference type="NCBI Taxonomy" id="1168546"/>
    <lineage>
        <taxon>Eukaryota</taxon>
        <taxon>Fungi</taxon>
        <taxon>Dikarya</taxon>
        <taxon>Ascomycota</taxon>
        <taxon>Pezizomycotina</taxon>
        <taxon>Dothideomycetes</taxon>
        <taxon>Dothideomycetidae</taxon>
        <taxon>Myriangiales</taxon>
        <taxon>Myriangiaceae</taxon>
        <taxon>Myriangium</taxon>
    </lineage>
</organism>
<dbReference type="Gene3D" id="1.20.1250.20">
    <property type="entry name" value="MFS general substrate transporter like domains"/>
    <property type="match status" value="1"/>
</dbReference>
<keyword evidence="7" id="KW-0808">Transferase</keyword>
<evidence type="ECO:0000313" key="7">
    <source>
        <dbReference type="EMBL" id="KAF2148903.1"/>
    </source>
</evidence>
<feature type="transmembrane region" description="Helical" evidence="5">
    <location>
        <begin position="224"/>
        <end position="244"/>
    </location>
</feature>
<reference evidence="7" key="1">
    <citation type="journal article" date="2020" name="Stud. Mycol.">
        <title>101 Dothideomycetes genomes: a test case for predicting lifestyles and emergence of pathogens.</title>
        <authorList>
            <person name="Haridas S."/>
            <person name="Albert R."/>
            <person name="Binder M."/>
            <person name="Bloem J."/>
            <person name="Labutti K."/>
            <person name="Salamov A."/>
            <person name="Andreopoulos B."/>
            <person name="Baker S."/>
            <person name="Barry K."/>
            <person name="Bills G."/>
            <person name="Bluhm B."/>
            <person name="Cannon C."/>
            <person name="Castanera R."/>
            <person name="Culley D."/>
            <person name="Daum C."/>
            <person name="Ezra D."/>
            <person name="Gonzalez J."/>
            <person name="Henrissat B."/>
            <person name="Kuo A."/>
            <person name="Liang C."/>
            <person name="Lipzen A."/>
            <person name="Lutzoni F."/>
            <person name="Magnuson J."/>
            <person name="Mondo S."/>
            <person name="Nolan M."/>
            <person name="Ohm R."/>
            <person name="Pangilinan J."/>
            <person name="Park H.-J."/>
            <person name="Ramirez L."/>
            <person name="Alfaro M."/>
            <person name="Sun H."/>
            <person name="Tritt A."/>
            <person name="Yoshinaga Y."/>
            <person name="Zwiers L.-H."/>
            <person name="Turgeon B."/>
            <person name="Goodwin S."/>
            <person name="Spatafora J."/>
            <person name="Crous P."/>
            <person name="Grigoriev I."/>
        </authorList>
    </citation>
    <scope>NUCLEOTIDE SEQUENCE</scope>
    <source>
        <strain evidence="7">CBS 260.36</strain>
    </source>
</reference>
<feature type="domain" description="Major facilitator superfamily (MFS) profile" evidence="6">
    <location>
        <begin position="69"/>
        <end position="554"/>
    </location>
</feature>
<evidence type="ECO:0000256" key="5">
    <source>
        <dbReference type="SAM" id="Phobius"/>
    </source>
</evidence>
<feature type="transmembrane region" description="Helical" evidence="5">
    <location>
        <begin position="474"/>
        <end position="492"/>
    </location>
</feature>
<dbReference type="GO" id="GO:0022857">
    <property type="term" value="F:transmembrane transporter activity"/>
    <property type="evidence" value="ECO:0007669"/>
    <property type="project" value="InterPro"/>
</dbReference>
<accession>A0A9P4MD74</accession>
<dbReference type="PROSITE" id="PS50850">
    <property type="entry name" value="MFS"/>
    <property type="match status" value="1"/>
</dbReference>
<dbReference type="AlphaFoldDB" id="A0A9P4MD74"/>
<dbReference type="OrthoDB" id="2585655at2759"/>
<dbReference type="Pfam" id="PF07690">
    <property type="entry name" value="MFS_1"/>
    <property type="match status" value="1"/>
</dbReference>
<keyword evidence="3 5" id="KW-1133">Transmembrane helix</keyword>
<feature type="transmembrane region" description="Helical" evidence="5">
    <location>
        <begin position="68"/>
        <end position="89"/>
    </location>
</feature>
<evidence type="ECO:0000256" key="2">
    <source>
        <dbReference type="ARBA" id="ARBA00022692"/>
    </source>
</evidence>
<proteinExistence type="predicted"/>
<comment type="subcellular location">
    <subcellularLocation>
        <location evidence="1">Membrane</location>
        <topology evidence="1">Multi-pass membrane protein</topology>
    </subcellularLocation>
</comment>
<feature type="transmembrane region" description="Helical" evidence="5">
    <location>
        <begin position="332"/>
        <end position="355"/>
    </location>
</feature>
<dbReference type="SUPFAM" id="SSF103473">
    <property type="entry name" value="MFS general substrate transporter"/>
    <property type="match status" value="1"/>
</dbReference>
<keyword evidence="4 5" id="KW-0472">Membrane</keyword>
<dbReference type="PANTHER" id="PTHR23502">
    <property type="entry name" value="MAJOR FACILITATOR SUPERFAMILY"/>
    <property type="match status" value="1"/>
</dbReference>
<feature type="transmembrane region" description="Helical" evidence="5">
    <location>
        <begin position="367"/>
        <end position="389"/>
    </location>
</feature>
<gene>
    <name evidence="7" type="ORF">K461DRAFT_282361</name>
</gene>
<keyword evidence="2 5" id="KW-0812">Transmembrane</keyword>